<feature type="binding site" evidence="2">
    <location>
        <position position="248"/>
    </location>
    <ligand>
        <name>substrate</name>
    </ligand>
</feature>
<comment type="caution">
    <text evidence="5">The sequence shown here is derived from an EMBL/GenBank/DDBJ whole genome shotgun (WGS) entry which is preliminary data.</text>
</comment>
<sequence length="306" mass="32254">MERDLVDWLQKTLPPHPLLRVGLGDDAAVLSLRQTADLVVTTDSLGDGSHFLLNEAEPRWIGHKCLAANLSDLAAMAAKPVAVVVSVMLPRGHADPLALAKGLYRGMLPLAEQFETIIAGGDTNVWDGPLTVSVTAFGQPTDRGALLRSNARAGDAILVTGELGGSITGRHLDFTPRVAEALLLHQRYDLHAGMDITDGLSLDLSRLCAASGRGALLDAAAIPVSPAAQQLAAADGTDPLHHALSDGEDFELLLTAPRETAEAMLRESPVECGLSIVGEVTARPGMEIREADGHTTTLEPTGFWHG</sequence>
<dbReference type="HAMAP" id="MF_02128">
    <property type="entry name" value="TMP_kinase"/>
    <property type="match status" value="1"/>
</dbReference>
<comment type="catalytic activity">
    <reaction evidence="2">
        <text>thiamine phosphate + ATP = thiamine diphosphate + ADP</text>
        <dbReference type="Rhea" id="RHEA:15913"/>
        <dbReference type="ChEBI" id="CHEBI:30616"/>
        <dbReference type="ChEBI" id="CHEBI:37575"/>
        <dbReference type="ChEBI" id="CHEBI:58937"/>
        <dbReference type="ChEBI" id="CHEBI:456216"/>
        <dbReference type="EC" id="2.7.4.16"/>
    </reaction>
</comment>
<feature type="binding site" evidence="2">
    <location>
        <position position="50"/>
    </location>
    <ligand>
        <name>substrate</name>
    </ligand>
</feature>
<comment type="miscellaneous">
    <text evidence="2">Reaction mechanism of ThiL seems to utilize a direct, inline transfer of the gamma-phosphate of ATP to TMP rather than a phosphorylated enzyme intermediate.</text>
</comment>
<dbReference type="PANTHER" id="PTHR30270">
    <property type="entry name" value="THIAMINE-MONOPHOSPHATE KINASE"/>
    <property type="match status" value="1"/>
</dbReference>
<feature type="binding site" evidence="2">
    <location>
        <position position="43"/>
    </location>
    <ligand>
        <name>Mg(2+)</name>
        <dbReference type="ChEBI" id="CHEBI:18420"/>
        <label>2</label>
    </ligand>
</feature>
<dbReference type="GO" id="GO:0009030">
    <property type="term" value="F:thiamine-phosphate kinase activity"/>
    <property type="evidence" value="ECO:0007669"/>
    <property type="project" value="UniProtKB-UniRule"/>
</dbReference>
<feature type="binding site" evidence="2">
    <location>
        <position position="41"/>
    </location>
    <ligand>
        <name>Mg(2+)</name>
        <dbReference type="ChEBI" id="CHEBI:18420"/>
        <label>4</label>
    </ligand>
</feature>
<dbReference type="InterPro" id="IPR036676">
    <property type="entry name" value="PurM-like_C_sf"/>
</dbReference>
<feature type="binding site" evidence="2">
    <location>
        <position position="43"/>
    </location>
    <ligand>
        <name>Mg(2+)</name>
        <dbReference type="ChEBI" id="CHEBI:18420"/>
        <label>1</label>
    </ligand>
</feature>
<dbReference type="EC" id="2.7.4.16" evidence="2"/>
<dbReference type="PIRSF" id="PIRSF005303">
    <property type="entry name" value="Thiam_monoph_kin"/>
    <property type="match status" value="1"/>
</dbReference>
<evidence type="ECO:0000256" key="1">
    <source>
        <dbReference type="ARBA" id="ARBA00022977"/>
    </source>
</evidence>
<dbReference type="NCBIfam" id="TIGR01379">
    <property type="entry name" value="thiL"/>
    <property type="match status" value="1"/>
</dbReference>
<evidence type="ECO:0000256" key="2">
    <source>
        <dbReference type="HAMAP-Rule" id="MF_02128"/>
    </source>
</evidence>
<feature type="binding site" evidence="2">
    <location>
        <position position="195"/>
    </location>
    <ligand>
        <name>Mg(2+)</name>
        <dbReference type="ChEBI" id="CHEBI:18420"/>
        <label>3</label>
    </ligand>
</feature>
<feature type="binding site" evidence="2">
    <location>
        <position position="148"/>
    </location>
    <ligand>
        <name>ATP</name>
        <dbReference type="ChEBI" id="CHEBI:30616"/>
    </ligand>
</feature>
<dbReference type="Pfam" id="PF00586">
    <property type="entry name" value="AIRS"/>
    <property type="match status" value="1"/>
</dbReference>
<comment type="pathway">
    <text evidence="2">Cofactor biosynthesis; thiamine diphosphate biosynthesis; thiamine diphosphate from thiamine phosphate: step 1/1.</text>
</comment>
<feature type="domain" description="PurM-like N-terminal" evidence="3">
    <location>
        <begin position="24"/>
        <end position="138"/>
    </location>
</feature>
<reference evidence="5 6" key="1">
    <citation type="submission" date="2019-02" db="EMBL/GenBank/DDBJ databases">
        <title>Deep-cultivation of Planctomycetes and their phenomic and genomic characterization uncovers novel biology.</title>
        <authorList>
            <person name="Wiegand S."/>
            <person name="Jogler M."/>
            <person name="Boedeker C."/>
            <person name="Pinto D."/>
            <person name="Vollmers J."/>
            <person name="Rivas-Marin E."/>
            <person name="Kohn T."/>
            <person name="Peeters S.H."/>
            <person name="Heuer A."/>
            <person name="Rast P."/>
            <person name="Oberbeckmann S."/>
            <person name="Bunk B."/>
            <person name="Jeske O."/>
            <person name="Meyerdierks A."/>
            <person name="Storesund J.E."/>
            <person name="Kallscheuer N."/>
            <person name="Luecker S."/>
            <person name="Lage O.M."/>
            <person name="Pohl T."/>
            <person name="Merkel B.J."/>
            <person name="Hornburger P."/>
            <person name="Mueller R.-W."/>
            <person name="Bruemmer F."/>
            <person name="Labrenz M."/>
            <person name="Spormann A.M."/>
            <person name="Op Den Camp H."/>
            <person name="Overmann J."/>
            <person name="Amann R."/>
            <person name="Jetten M.S.M."/>
            <person name="Mascher T."/>
            <person name="Medema M.H."/>
            <person name="Devos D.P."/>
            <person name="Kaster A.-K."/>
            <person name="Ovreas L."/>
            <person name="Rohde M."/>
            <person name="Galperin M.Y."/>
            <person name="Jogler C."/>
        </authorList>
    </citation>
    <scope>NUCLEOTIDE SEQUENCE [LARGE SCALE GENOMIC DNA]</scope>
    <source>
        <strain evidence="5 6">KOR34</strain>
    </source>
</reference>
<feature type="binding site" evidence="2">
    <location>
        <position position="26"/>
    </location>
    <ligand>
        <name>Mg(2+)</name>
        <dbReference type="ChEBI" id="CHEBI:18420"/>
        <label>3</label>
    </ligand>
</feature>
<feature type="binding site" evidence="2">
    <location>
        <position position="198"/>
    </location>
    <ligand>
        <name>Mg(2+)</name>
        <dbReference type="ChEBI" id="CHEBI:18420"/>
        <label>5</label>
    </ligand>
</feature>
<dbReference type="InterPro" id="IPR016188">
    <property type="entry name" value="PurM-like_N"/>
</dbReference>
<keyword evidence="2 5" id="KW-0808">Transferase</keyword>
<feature type="binding site" evidence="2">
    <location>
        <position position="72"/>
    </location>
    <ligand>
        <name>Mg(2+)</name>
        <dbReference type="ChEBI" id="CHEBI:18420"/>
        <label>2</label>
    </ligand>
</feature>
<dbReference type="Gene3D" id="3.30.1330.10">
    <property type="entry name" value="PurM-like, N-terminal domain"/>
    <property type="match status" value="1"/>
</dbReference>
<feature type="binding site" evidence="2">
    <location>
        <position position="303"/>
    </location>
    <ligand>
        <name>substrate</name>
    </ligand>
</feature>
<feature type="binding site" evidence="2">
    <location>
        <position position="42"/>
    </location>
    <ligand>
        <name>Mg(2+)</name>
        <dbReference type="ChEBI" id="CHEBI:18420"/>
        <label>1</label>
    </ligand>
</feature>
<dbReference type="GO" id="GO:0009229">
    <property type="term" value="P:thiamine diphosphate biosynthetic process"/>
    <property type="evidence" value="ECO:0007669"/>
    <property type="project" value="UniProtKB-UniRule"/>
</dbReference>
<dbReference type="PANTHER" id="PTHR30270:SF0">
    <property type="entry name" value="THIAMINE-MONOPHOSPHATE KINASE"/>
    <property type="match status" value="1"/>
</dbReference>
<dbReference type="CDD" id="cd02194">
    <property type="entry name" value="ThiL"/>
    <property type="match status" value="1"/>
</dbReference>
<dbReference type="Gene3D" id="3.90.650.10">
    <property type="entry name" value="PurM-like C-terminal domain"/>
    <property type="match status" value="1"/>
</dbReference>
<evidence type="ECO:0000313" key="6">
    <source>
        <dbReference type="Proteomes" id="UP000316714"/>
    </source>
</evidence>
<accession>A0A5C5VEW8</accession>
<dbReference type="UniPathway" id="UPA00060">
    <property type="reaction ID" value="UER00142"/>
</dbReference>
<dbReference type="AlphaFoldDB" id="A0A5C5VEW8"/>
<keyword evidence="2" id="KW-0460">Magnesium</keyword>
<dbReference type="GO" id="GO:0009228">
    <property type="term" value="P:thiamine biosynthetic process"/>
    <property type="evidence" value="ECO:0007669"/>
    <property type="project" value="UniProtKB-KW"/>
</dbReference>
<dbReference type="SUPFAM" id="SSF56042">
    <property type="entry name" value="PurM C-terminal domain-like"/>
    <property type="match status" value="1"/>
</dbReference>
<keyword evidence="2" id="KW-0479">Metal-binding</keyword>
<gene>
    <name evidence="2 5" type="primary">thiL</name>
    <name evidence="5" type="ORF">KOR34_13350</name>
</gene>
<keyword evidence="2" id="KW-0067">ATP-binding</keyword>
<feature type="binding site" evidence="2">
    <location>
        <position position="122"/>
    </location>
    <ligand>
        <name>Mg(2+)</name>
        <dbReference type="ChEBI" id="CHEBI:18420"/>
        <label>1</label>
    </ligand>
</feature>
<name>A0A5C5VEW8_9BACT</name>
<keyword evidence="2" id="KW-0547">Nucleotide-binding</keyword>
<dbReference type="SUPFAM" id="SSF55326">
    <property type="entry name" value="PurM N-terminal domain-like"/>
    <property type="match status" value="1"/>
</dbReference>
<evidence type="ECO:0000259" key="3">
    <source>
        <dbReference type="Pfam" id="PF00586"/>
    </source>
</evidence>
<organism evidence="5 6">
    <name type="scientific">Posidoniimonas corsicana</name>
    <dbReference type="NCBI Taxonomy" id="1938618"/>
    <lineage>
        <taxon>Bacteria</taxon>
        <taxon>Pseudomonadati</taxon>
        <taxon>Planctomycetota</taxon>
        <taxon>Planctomycetia</taxon>
        <taxon>Pirellulales</taxon>
        <taxon>Lacipirellulaceae</taxon>
        <taxon>Posidoniimonas</taxon>
    </lineage>
</organism>
<dbReference type="Pfam" id="PF02769">
    <property type="entry name" value="AIRS_C"/>
    <property type="match status" value="1"/>
</dbReference>
<dbReference type="RefSeq" id="WP_146563329.1">
    <property type="nucleotide sequence ID" value="NZ_SIHJ01000001.1"/>
</dbReference>
<dbReference type="GO" id="GO:0000287">
    <property type="term" value="F:magnesium ion binding"/>
    <property type="evidence" value="ECO:0007669"/>
    <property type="project" value="UniProtKB-UniRule"/>
</dbReference>
<feature type="domain" description="PurM-like C-terminal" evidence="4">
    <location>
        <begin position="176"/>
        <end position="288"/>
    </location>
</feature>
<keyword evidence="2 5" id="KW-0418">Kinase</keyword>
<evidence type="ECO:0000259" key="4">
    <source>
        <dbReference type="Pfam" id="PF02769"/>
    </source>
</evidence>
<comment type="similarity">
    <text evidence="2">Belongs to the thiamine-monophosphate kinase family.</text>
</comment>
<dbReference type="OrthoDB" id="9802811at2"/>
<dbReference type="InterPro" id="IPR010918">
    <property type="entry name" value="PurM-like_C_dom"/>
</dbReference>
<comment type="function">
    <text evidence="2">Catalyzes the ATP-dependent phosphorylation of thiamine-monophosphate (TMP) to form thiamine-pyrophosphate (TPP), the active form of vitamin B1.</text>
</comment>
<dbReference type="EMBL" id="SIHJ01000001">
    <property type="protein sequence ID" value="TWT36430.1"/>
    <property type="molecule type" value="Genomic_DNA"/>
</dbReference>
<feature type="binding site" evidence="2">
    <location>
        <position position="197"/>
    </location>
    <ligand>
        <name>ATP</name>
        <dbReference type="ChEBI" id="CHEBI:30616"/>
    </ligand>
</feature>
<evidence type="ECO:0000313" key="5">
    <source>
        <dbReference type="EMBL" id="TWT36430.1"/>
    </source>
</evidence>
<keyword evidence="6" id="KW-1185">Reference proteome</keyword>
<protein>
    <recommendedName>
        <fullName evidence="2">Thiamine-monophosphate kinase</fullName>
        <shortName evidence="2">TMP kinase</shortName>
        <shortName evidence="2">Thiamine-phosphate kinase</shortName>
        <ecNumber evidence="2">2.7.4.16</ecNumber>
    </recommendedName>
</protein>
<feature type="binding site" evidence="2">
    <location>
        <begin position="121"/>
        <end position="122"/>
    </location>
    <ligand>
        <name>ATP</name>
        <dbReference type="ChEBI" id="CHEBI:30616"/>
    </ligand>
</feature>
<dbReference type="InterPro" id="IPR006283">
    <property type="entry name" value="ThiL-like"/>
</dbReference>
<dbReference type="Proteomes" id="UP000316714">
    <property type="component" value="Unassembled WGS sequence"/>
</dbReference>
<feature type="binding site" evidence="2">
    <location>
        <position position="26"/>
    </location>
    <ligand>
        <name>Mg(2+)</name>
        <dbReference type="ChEBI" id="CHEBI:18420"/>
        <label>4</label>
    </ligand>
</feature>
<feature type="binding site" evidence="2">
    <location>
        <position position="104"/>
    </location>
    <ligand>
        <name>ATP</name>
        <dbReference type="ChEBI" id="CHEBI:30616"/>
    </ligand>
</feature>
<dbReference type="GO" id="GO:0005524">
    <property type="term" value="F:ATP binding"/>
    <property type="evidence" value="ECO:0007669"/>
    <property type="project" value="UniProtKB-UniRule"/>
</dbReference>
<feature type="binding site" evidence="2">
    <location>
        <position position="72"/>
    </location>
    <ligand>
        <name>Mg(2+)</name>
        <dbReference type="ChEBI" id="CHEBI:18420"/>
        <label>3</label>
    </ligand>
</feature>
<keyword evidence="1 2" id="KW-0784">Thiamine biosynthesis</keyword>
<proteinExistence type="inferred from homology"/>
<dbReference type="InterPro" id="IPR036921">
    <property type="entry name" value="PurM-like_N_sf"/>
</dbReference>
<feature type="binding site" evidence="2">
    <location>
        <position position="72"/>
    </location>
    <ligand>
        <name>Mg(2+)</name>
        <dbReference type="ChEBI" id="CHEBI:18420"/>
        <label>4</label>
    </ligand>
</feature>